<evidence type="ECO:0000313" key="3">
    <source>
        <dbReference type="Proteomes" id="UP001302676"/>
    </source>
</evidence>
<protein>
    <submittedName>
        <fullName evidence="2">Uncharacterized protein</fullName>
    </submittedName>
</protein>
<feature type="region of interest" description="Disordered" evidence="1">
    <location>
        <begin position="433"/>
        <end position="466"/>
    </location>
</feature>
<reference evidence="2" key="2">
    <citation type="submission" date="2023-05" db="EMBL/GenBank/DDBJ databases">
        <authorList>
            <consortium name="Lawrence Berkeley National Laboratory"/>
            <person name="Steindorff A."/>
            <person name="Hensen N."/>
            <person name="Bonometti L."/>
            <person name="Westerberg I."/>
            <person name="Brannstrom I.O."/>
            <person name="Guillou S."/>
            <person name="Cros-Aarteil S."/>
            <person name="Calhoun S."/>
            <person name="Haridas S."/>
            <person name="Kuo A."/>
            <person name="Mondo S."/>
            <person name="Pangilinan J."/>
            <person name="Riley R."/>
            <person name="Labutti K."/>
            <person name="Andreopoulos B."/>
            <person name="Lipzen A."/>
            <person name="Chen C."/>
            <person name="Yanf M."/>
            <person name="Daum C."/>
            <person name="Ng V."/>
            <person name="Clum A."/>
            <person name="Ohm R."/>
            <person name="Martin F."/>
            <person name="Silar P."/>
            <person name="Natvig D."/>
            <person name="Lalanne C."/>
            <person name="Gautier V."/>
            <person name="Ament-Velasquez S.L."/>
            <person name="Kruys A."/>
            <person name="Hutchinson M.I."/>
            <person name="Powell A.J."/>
            <person name="Barry K."/>
            <person name="Miller A.N."/>
            <person name="Grigoriev I.V."/>
            <person name="Debuchy R."/>
            <person name="Gladieux P."/>
            <person name="Thoren M.H."/>
            <person name="Johannesson H."/>
        </authorList>
    </citation>
    <scope>NUCLEOTIDE SEQUENCE</scope>
    <source>
        <strain evidence="2">CBS 141.50</strain>
    </source>
</reference>
<dbReference type="Proteomes" id="UP001302676">
    <property type="component" value="Unassembled WGS sequence"/>
</dbReference>
<reference evidence="2" key="1">
    <citation type="journal article" date="2023" name="Mol. Phylogenet. Evol.">
        <title>Genome-scale phylogeny and comparative genomics of the fungal order Sordariales.</title>
        <authorList>
            <person name="Hensen N."/>
            <person name="Bonometti L."/>
            <person name="Westerberg I."/>
            <person name="Brannstrom I.O."/>
            <person name="Guillou S."/>
            <person name="Cros-Aarteil S."/>
            <person name="Calhoun S."/>
            <person name="Haridas S."/>
            <person name="Kuo A."/>
            <person name="Mondo S."/>
            <person name="Pangilinan J."/>
            <person name="Riley R."/>
            <person name="LaButti K."/>
            <person name="Andreopoulos B."/>
            <person name="Lipzen A."/>
            <person name="Chen C."/>
            <person name="Yan M."/>
            <person name="Daum C."/>
            <person name="Ng V."/>
            <person name="Clum A."/>
            <person name="Steindorff A."/>
            <person name="Ohm R.A."/>
            <person name="Martin F."/>
            <person name="Silar P."/>
            <person name="Natvig D.O."/>
            <person name="Lalanne C."/>
            <person name="Gautier V."/>
            <person name="Ament-Velasquez S.L."/>
            <person name="Kruys A."/>
            <person name="Hutchinson M.I."/>
            <person name="Powell A.J."/>
            <person name="Barry K."/>
            <person name="Miller A.N."/>
            <person name="Grigoriev I.V."/>
            <person name="Debuchy R."/>
            <person name="Gladieux P."/>
            <person name="Hiltunen Thoren M."/>
            <person name="Johannesson H."/>
        </authorList>
    </citation>
    <scope>NUCLEOTIDE SEQUENCE</scope>
    <source>
        <strain evidence="2">CBS 141.50</strain>
    </source>
</reference>
<feature type="compositionally biased region" description="Polar residues" evidence="1">
    <location>
        <begin position="111"/>
        <end position="124"/>
    </location>
</feature>
<evidence type="ECO:0000313" key="2">
    <source>
        <dbReference type="EMBL" id="KAK4144871.1"/>
    </source>
</evidence>
<feature type="region of interest" description="Disordered" evidence="1">
    <location>
        <begin position="30"/>
        <end position="330"/>
    </location>
</feature>
<dbReference type="GeneID" id="87813453"/>
<comment type="caution">
    <text evidence="2">The sequence shown here is derived from an EMBL/GenBank/DDBJ whole genome shotgun (WGS) entry which is preliminary data.</text>
</comment>
<organism evidence="2 3">
    <name type="scientific">Dichotomopilus funicola</name>
    <dbReference type="NCBI Taxonomy" id="1934379"/>
    <lineage>
        <taxon>Eukaryota</taxon>
        <taxon>Fungi</taxon>
        <taxon>Dikarya</taxon>
        <taxon>Ascomycota</taxon>
        <taxon>Pezizomycotina</taxon>
        <taxon>Sordariomycetes</taxon>
        <taxon>Sordariomycetidae</taxon>
        <taxon>Sordariales</taxon>
        <taxon>Chaetomiaceae</taxon>
        <taxon>Dichotomopilus</taxon>
    </lineage>
</organism>
<feature type="compositionally biased region" description="Basic residues" evidence="1">
    <location>
        <begin position="191"/>
        <end position="207"/>
    </location>
</feature>
<dbReference type="AlphaFoldDB" id="A0AAN6V7A2"/>
<dbReference type="EMBL" id="MU853573">
    <property type="protein sequence ID" value="KAK4144871.1"/>
    <property type="molecule type" value="Genomic_DNA"/>
</dbReference>
<dbReference type="RefSeq" id="XP_062638242.1">
    <property type="nucleotide sequence ID" value="XM_062776840.1"/>
</dbReference>
<feature type="compositionally biased region" description="Acidic residues" evidence="1">
    <location>
        <begin position="170"/>
        <end position="182"/>
    </location>
</feature>
<proteinExistence type="predicted"/>
<feature type="compositionally biased region" description="Polar residues" evidence="1">
    <location>
        <begin position="221"/>
        <end position="232"/>
    </location>
</feature>
<accession>A0AAN6V7A2</accession>
<keyword evidence="3" id="KW-1185">Reference proteome</keyword>
<sequence>MDYTRYSSQPATVDLVRADLAEIWSVDVSEDDGPRRAPSISGISDMLDLEYIPTPKPRPSKISKLSPLPDSPGELLQSSPTLARPNGNRQGGHIGSTVSPRDEDKNISEPLLSNLQDGRSSNKNNDPKFELGVNSPVEPAPLTSRVKKPARNSRPASSDKVPKRKRQTDGDDVFELSDDTDTESGPSPQKGKTKRSSAKRNRTRPGPKAKVSGQKAPTAVAPTQKSKPSRTPKQPLAGDLPLETKRKVQPSNSAFGSKREGVPRRGQIADNAVFVPEPNPSTKLAQELTPEETKPRKTTASSGSPARSPALPREISPAHPGSPRSRDVITISSKSPVSVASDAPAQLASPLFVEQMHETPAKMEPPEKSAITMVVGPELGQGSFIQRTLNGARLTTPPLFQICTTREDHKASRERPNHILPAAIRDAFLSDDHLAVDSPSPDPSEQPNTKEHSLSPGDTWKSVVEDTSSPKVLHRIVTLLHRSLKPKEDIIRDIASDFRRDALCLLDNLSLRHVEEQTNTSATLRSAYRAAFSGFANAAQTMQVQVEKLRRVDITQSVATGKRPPLAEKLEIVTNLCKAKLGGLVEGSAFDGDDTSRNDPDSLADSYRNKLVDATRRANDKAVGDLGIAIAEADEFMQQCFRGGARKAQRTEMRKPDKPTRDADEALGVFLDGIINTLQKQEDVGGRHPHDMGVLVGTLSEGSGVGA</sequence>
<name>A0AAN6V7A2_9PEZI</name>
<evidence type="ECO:0000256" key="1">
    <source>
        <dbReference type="SAM" id="MobiDB-lite"/>
    </source>
</evidence>
<gene>
    <name evidence="2" type="ORF">C8A04DRAFT_11114</name>
</gene>